<proteinExistence type="predicted"/>
<evidence type="ECO:0000313" key="3">
    <source>
        <dbReference type="Proteomes" id="UP000183174"/>
    </source>
</evidence>
<dbReference type="AlphaFoldDB" id="A0A1C3XMC0"/>
<dbReference type="EMBL" id="FMAE01000063">
    <property type="protein sequence ID" value="SCB53408.1"/>
    <property type="molecule type" value="Genomic_DNA"/>
</dbReference>
<reference evidence="2 3" key="1">
    <citation type="submission" date="2016-08" db="EMBL/GenBank/DDBJ databases">
        <authorList>
            <person name="Seilhamer J.J."/>
        </authorList>
    </citation>
    <scope>NUCLEOTIDE SEQUENCE [LARGE SCALE GENOMIC DNA]</scope>
    <source>
        <strain evidence="2 3">CCBAU 10071</strain>
    </source>
</reference>
<gene>
    <name evidence="2" type="ORF">GA0061099_10631</name>
</gene>
<evidence type="ECO:0000256" key="1">
    <source>
        <dbReference type="SAM" id="MobiDB-lite"/>
    </source>
</evidence>
<feature type="compositionally biased region" description="Basic residues" evidence="1">
    <location>
        <begin position="36"/>
        <end position="49"/>
    </location>
</feature>
<feature type="region of interest" description="Disordered" evidence="1">
    <location>
        <begin position="35"/>
        <end position="90"/>
    </location>
</feature>
<accession>A0A1C3XMC0</accession>
<protein>
    <submittedName>
        <fullName evidence="2">Phasin protein</fullName>
    </submittedName>
</protein>
<organism evidence="2 3">
    <name type="scientific">Bradyrhizobium yuanmingense</name>
    <dbReference type="NCBI Taxonomy" id="108015"/>
    <lineage>
        <taxon>Bacteria</taxon>
        <taxon>Pseudomonadati</taxon>
        <taxon>Pseudomonadota</taxon>
        <taxon>Alphaproteobacteria</taxon>
        <taxon>Hyphomicrobiales</taxon>
        <taxon>Nitrobacteraceae</taxon>
        <taxon>Bradyrhizobium</taxon>
    </lineage>
</organism>
<sequence length="204" mass="22673">MRPTVHGLGTPRHRACCPFGNDRCGRTPIFLERQMSKRKAATAAKRARNPKMAARAQRNKQAIVRSPKDNSLHSAAADSVEPPPELHDDPKHQVPIIEPEADALVGDRSQRMTDSDPTKGFALPTANMQAYQAKLLEIAGANAQFAFEFSLRLATIRSPTEFFGVITEFTSRRVDMFAQHSRELAAYPFLRIKPAREVTALPGR</sequence>
<evidence type="ECO:0000313" key="2">
    <source>
        <dbReference type="EMBL" id="SCB53408.1"/>
    </source>
</evidence>
<dbReference type="Proteomes" id="UP000183174">
    <property type="component" value="Unassembled WGS sequence"/>
</dbReference>
<name>A0A1C3XMC0_9BRAD</name>